<dbReference type="GeneID" id="87834619"/>
<sequence length="344" mass="38855">MPRPNFNKPSSEPQPEPPKRNAPSTPIYSDASSSYWPAGWNFDKFSRATDEDRASLPEGELEKMQAGLRDVLGDRGVGALAMYLYREEQKRAKETGARSEAAPSGSESAKPASTPDWLRNWRRRHRGQKWGFVAFRTVLYGDEEGWDGYKKRLDGIVSMAFEREGGGLEDWEQAKDNFELRWIEDPELAGADAMALRGRYEELGKDLPAGLSQCLFLCASQEAVDSVTSLDEDDLPTLESVRWRPTAPFLLAIAADANLGLEEGHEEREWFKPVFKVAAETIIDELWPLVDSIGMPLRRITRHVKGSSELGPEETADAGEELEDIWWTMAPSPERLKKRRRDIE</sequence>
<evidence type="ECO:0000313" key="2">
    <source>
        <dbReference type="EMBL" id="KAK3299585.1"/>
    </source>
</evidence>
<dbReference type="RefSeq" id="XP_062663099.1">
    <property type="nucleotide sequence ID" value="XM_062797671.1"/>
</dbReference>
<proteinExistence type="predicted"/>
<reference evidence="2" key="2">
    <citation type="submission" date="2023-06" db="EMBL/GenBank/DDBJ databases">
        <authorList>
            <consortium name="Lawrence Berkeley National Laboratory"/>
            <person name="Haridas S."/>
            <person name="Hensen N."/>
            <person name="Bonometti L."/>
            <person name="Westerberg I."/>
            <person name="Brannstrom I.O."/>
            <person name="Guillou S."/>
            <person name="Cros-Aarteil S."/>
            <person name="Calhoun S."/>
            <person name="Kuo A."/>
            <person name="Mondo S."/>
            <person name="Pangilinan J."/>
            <person name="Riley R."/>
            <person name="Labutti K."/>
            <person name="Andreopoulos B."/>
            <person name="Lipzen A."/>
            <person name="Chen C."/>
            <person name="Yanf M."/>
            <person name="Daum C."/>
            <person name="Ng V."/>
            <person name="Clum A."/>
            <person name="Steindorff A."/>
            <person name="Ohm R."/>
            <person name="Martin F."/>
            <person name="Silar P."/>
            <person name="Natvig D."/>
            <person name="Lalanne C."/>
            <person name="Gautier V."/>
            <person name="Ament-Velasquez S.L."/>
            <person name="Kruys A."/>
            <person name="Hutchinson M.I."/>
            <person name="Powell A.J."/>
            <person name="Barry K."/>
            <person name="Miller A.N."/>
            <person name="Grigoriev I.V."/>
            <person name="Debuchy R."/>
            <person name="Gladieux P."/>
            <person name="Thoren M.H."/>
            <person name="Johannesson H."/>
        </authorList>
    </citation>
    <scope>NUCLEOTIDE SEQUENCE</scope>
    <source>
        <strain evidence="2">CBS 168.71</strain>
    </source>
</reference>
<feature type="region of interest" description="Disordered" evidence="1">
    <location>
        <begin position="91"/>
        <end position="114"/>
    </location>
</feature>
<dbReference type="AlphaFoldDB" id="A0AAE0LW40"/>
<accession>A0AAE0LW40</accession>
<evidence type="ECO:0000313" key="3">
    <source>
        <dbReference type="Proteomes" id="UP001278766"/>
    </source>
</evidence>
<feature type="region of interest" description="Disordered" evidence="1">
    <location>
        <begin position="1"/>
        <end position="30"/>
    </location>
</feature>
<comment type="caution">
    <text evidence="2">The sequence shown here is derived from an EMBL/GenBank/DDBJ whole genome shotgun (WGS) entry which is preliminary data.</text>
</comment>
<name>A0AAE0LW40_9PEZI</name>
<keyword evidence="3" id="KW-1185">Reference proteome</keyword>
<gene>
    <name evidence="2" type="ORF">B0H64DRAFT_102378</name>
</gene>
<reference evidence="2" key="1">
    <citation type="journal article" date="2023" name="Mol. Phylogenet. Evol.">
        <title>Genome-scale phylogeny and comparative genomics of the fungal order Sordariales.</title>
        <authorList>
            <person name="Hensen N."/>
            <person name="Bonometti L."/>
            <person name="Westerberg I."/>
            <person name="Brannstrom I.O."/>
            <person name="Guillou S."/>
            <person name="Cros-Aarteil S."/>
            <person name="Calhoun S."/>
            <person name="Haridas S."/>
            <person name="Kuo A."/>
            <person name="Mondo S."/>
            <person name="Pangilinan J."/>
            <person name="Riley R."/>
            <person name="LaButti K."/>
            <person name="Andreopoulos B."/>
            <person name="Lipzen A."/>
            <person name="Chen C."/>
            <person name="Yan M."/>
            <person name="Daum C."/>
            <person name="Ng V."/>
            <person name="Clum A."/>
            <person name="Steindorff A."/>
            <person name="Ohm R.A."/>
            <person name="Martin F."/>
            <person name="Silar P."/>
            <person name="Natvig D.O."/>
            <person name="Lalanne C."/>
            <person name="Gautier V."/>
            <person name="Ament-Velasquez S.L."/>
            <person name="Kruys A."/>
            <person name="Hutchinson M.I."/>
            <person name="Powell A.J."/>
            <person name="Barry K."/>
            <person name="Miller A.N."/>
            <person name="Grigoriev I.V."/>
            <person name="Debuchy R."/>
            <person name="Gladieux P."/>
            <person name="Hiltunen Thoren M."/>
            <person name="Johannesson H."/>
        </authorList>
    </citation>
    <scope>NUCLEOTIDE SEQUENCE</scope>
    <source>
        <strain evidence="2">CBS 168.71</strain>
    </source>
</reference>
<dbReference type="Proteomes" id="UP001278766">
    <property type="component" value="Unassembled WGS sequence"/>
</dbReference>
<evidence type="ECO:0000256" key="1">
    <source>
        <dbReference type="SAM" id="MobiDB-lite"/>
    </source>
</evidence>
<dbReference type="EMBL" id="JAUEPN010000002">
    <property type="protein sequence ID" value="KAK3299585.1"/>
    <property type="molecule type" value="Genomic_DNA"/>
</dbReference>
<protein>
    <submittedName>
        <fullName evidence="2">Uncharacterized protein</fullName>
    </submittedName>
</protein>
<organism evidence="2 3">
    <name type="scientific">Chaetomium fimeti</name>
    <dbReference type="NCBI Taxonomy" id="1854472"/>
    <lineage>
        <taxon>Eukaryota</taxon>
        <taxon>Fungi</taxon>
        <taxon>Dikarya</taxon>
        <taxon>Ascomycota</taxon>
        <taxon>Pezizomycotina</taxon>
        <taxon>Sordariomycetes</taxon>
        <taxon>Sordariomycetidae</taxon>
        <taxon>Sordariales</taxon>
        <taxon>Chaetomiaceae</taxon>
        <taxon>Chaetomium</taxon>
    </lineage>
</organism>